<evidence type="ECO:0000313" key="9">
    <source>
        <dbReference type="EMBL" id="SHK81283.1"/>
    </source>
</evidence>
<dbReference type="SUPFAM" id="SSF56935">
    <property type="entry name" value="Porins"/>
    <property type="match status" value="1"/>
</dbReference>
<reference evidence="10" key="1">
    <citation type="submission" date="2016-11" db="EMBL/GenBank/DDBJ databases">
        <authorList>
            <person name="Varghese N."/>
            <person name="Submissions S."/>
        </authorList>
    </citation>
    <scope>NUCLEOTIDE SEQUENCE [LARGE SCALE GENOMIC DNA]</scope>
    <source>
        <strain evidence="10">DSM 29327</strain>
    </source>
</reference>
<evidence type="ECO:0000256" key="4">
    <source>
        <dbReference type="ARBA" id="ARBA00022692"/>
    </source>
</evidence>
<accession>A0A1M6VIE1</accession>
<sequence length="481" mass="50905">MRGKSDIPAALITGNLPQVPPRNVLFTQLCGFLCRFMSKGAGWRTNNLRYAQQNNSAKGKMTMKAMINKGAKACALLGLCLSAIPAFATNGYFANGYGGQSKSMAGAGVAVSTGVLGMAQNPATGVKVGNAAGFCLTTFAPDRSVRVAPGGPLTPGTHKSENDVFFIPCGGANWTLDDRSSLGVFVFANGGMNTEYKTNFFSGLGAGSAPLGVNLEQAFVTVNYARKVSDRLTFGVSPILAVQRFKATGLEAFSGLSLSPGNVTNRGHDWSTGLGFNLGLLYEASPQWTFGAAYRSRIQMSSFDKYSGLFAGGGDFDVPAMLTLGAAYTPAYQPKLTITGEFQRIHYGDVNAIANTSAPPGGPLGASNGVGFGWKDVDVVRLAAIYRQSERLTLRSGISYSTKFTTSPEAVINTLAPATPQWHASFGGSYKINDRWGFTFAYTHAFSNSITGSNPALTGVAQPVRLRMHQHEIATGLSYSW</sequence>
<evidence type="ECO:0000256" key="2">
    <source>
        <dbReference type="ARBA" id="ARBA00008163"/>
    </source>
</evidence>
<keyword evidence="3" id="KW-1134">Transmembrane beta strand</keyword>
<dbReference type="Gene3D" id="2.40.160.60">
    <property type="entry name" value="Outer membrane protein transport protein (OMPP1/FadL/TodX)"/>
    <property type="match status" value="1"/>
</dbReference>
<keyword evidence="6 8" id="KW-0472">Membrane</keyword>
<dbReference type="InterPro" id="IPR005017">
    <property type="entry name" value="OMPP1/FadL/TodX"/>
</dbReference>
<proteinExistence type="inferred from homology"/>
<keyword evidence="7" id="KW-0998">Cell outer membrane</keyword>
<dbReference type="PANTHER" id="PTHR35093">
    <property type="entry name" value="OUTER MEMBRANE PROTEIN NMB0088-RELATED"/>
    <property type="match status" value="1"/>
</dbReference>
<keyword evidence="5" id="KW-0732">Signal</keyword>
<dbReference type="GO" id="GO:0015483">
    <property type="term" value="F:long-chain fatty acid transporting porin activity"/>
    <property type="evidence" value="ECO:0007669"/>
    <property type="project" value="TreeGrafter"/>
</dbReference>
<dbReference type="STRING" id="1054996.SAMN05444414_101333"/>
<dbReference type="PANTHER" id="PTHR35093:SF8">
    <property type="entry name" value="OUTER MEMBRANE PROTEIN NMB0088-RELATED"/>
    <property type="match status" value="1"/>
</dbReference>
<name>A0A1M6VIE1_9RHOB</name>
<comment type="subcellular location">
    <subcellularLocation>
        <location evidence="1">Cell outer membrane</location>
        <topology evidence="1">Multi-pass membrane protein</topology>
    </subcellularLocation>
</comment>
<evidence type="ECO:0000256" key="7">
    <source>
        <dbReference type="ARBA" id="ARBA00023237"/>
    </source>
</evidence>
<organism evidence="9 10">
    <name type="scientific">Roseovarius marisflavi</name>
    <dbReference type="NCBI Taxonomy" id="1054996"/>
    <lineage>
        <taxon>Bacteria</taxon>
        <taxon>Pseudomonadati</taxon>
        <taxon>Pseudomonadota</taxon>
        <taxon>Alphaproteobacteria</taxon>
        <taxon>Rhodobacterales</taxon>
        <taxon>Roseobacteraceae</taxon>
        <taxon>Roseovarius</taxon>
    </lineage>
</organism>
<keyword evidence="4 8" id="KW-0812">Transmembrane</keyword>
<comment type="similarity">
    <text evidence="2">Belongs to the OmpP1/FadL family.</text>
</comment>
<evidence type="ECO:0000256" key="3">
    <source>
        <dbReference type="ARBA" id="ARBA00022452"/>
    </source>
</evidence>
<keyword evidence="8" id="KW-1133">Transmembrane helix</keyword>
<dbReference type="OrthoDB" id="9922at2"/>
<evidence type="ECO:0000256" key="1">
    <source>
        <dbReference type="ARBA" id="ARBA00004571"/>
    </source>
</evidence>
<dbReference type="EMBL" id="FRBN01000001">
    <property type="protein sequence ID" value="SHK81283.1"/>
    <property type="molecule type" value="Genomic_DNA"/>
</dbReference>
<evidence type="ECO:0000256" key="8">
    <source>
        <dbReference type="SAM" id="Phobius"/>
    </source>
</evidence>
<feature type="transmembrane region" description="Helical" evidence="8">
    <location>
        <begin position="73"/>
        <end position="93"/>
    </location>
</feature>
<dbReference type="GO" id="GO:0009279">
    <property type="term" value="C:cell outer membrane"/>
    <property type="evidence" value="ECO:0007669"/>
    <property type="project" value="UniProtKB-SubCell"/>
</dbReference>
<dbReference type="AlphaFoldDB" id="A0A1M6VIE1"/>
<evidence type="ECO:0000256" key="6">
    <source>
        <dbReference type="ARBA" id="ARBA00023136"/>
    </source>
</evidence>
<keyword evidence="10" id="KW-1185">Reference proteome</keyword>
<gene>
    <name evidence="9" type="ORF">SAMN05444414_101333</name>
</gene>
<dbReference type="Pfam" id="PF03349">
    <property type="entry name" value="Toluene_X"/>
    <property type="match status" value="1"/>
</dbReference>
<evidence type="ECO:0000256" key="5">
    <source>
        <dbReference type="ARBA" id="ARBA00022729"/>
    </source>
</evidence>
<evidence type="ECO:0000313" key="10">
    <source>
        <dbReference type="Proteomes" id="UP000184191"/>
    </source>
</evidence>
<protein>
    <submittedName>
        <fullName evidence="9">Long-chain fatty acid transport protein</fullName>
    </submittedName>
</protein>
<dbReference type="Proteomes" id="UP000184191">
    <property type="component" value="Unassembled WGS sequence"/>
</dbReference>